<dbReference type="AlphaFoldDB" id="A0A6B4ETD0"/>
<dbReference type="Proteomes" id="UP000240615">
    <property type="component" value="Chromosome"/>
</dbReference>
<protein>
    <submittedName>
        <fullName evidence="2">Uncharacterized protein</fullName>
    </submittedName>
</protein>
<dbReference type="EMBL" id="SGKC01000033">
    <property type="protein sequence ID" value="NEZ93195.1"/>
    <property type="molecule type" value="Genomic_DNA"/>
</dbReference>
<sequence length="37" mass="4198">MTSEKEPLKPLTAEFINATILKVRLVLHLYIAQTLSD</sequence>
<dbReference type="Proteomes" id="UP000473887">
    <property type="component" value="Unassembled WGS sequence"/>
</dbReference>
<accession>A0A6B4ETD0</accession>
<evidence type="ECO:0000313" key="4">
    <source>
        <dbReference type="Proteomes" id="UP000473887"/>
    </source>
</evidence>
<gene>
    <name evidence="1" type="ORF">C7M56_03710</name>
    <name evidence="2" type="ORF">EXM69_14915</name>
</gene>
<evidence type="ECO:0000313" key="3">
    <source>
        <dbReference type="Proteomes" id="UP000240615"/>
    </source>
</evidence>
<reference evidence="1 3" key="1">
    <citation type="submission" date="2018-01" db="EMBL/GenBank/DDBJ databases">
        <title>Genetic Diversity of Clostridium botulinum in seafood.</title>
        <authorList>
            <person name="Athira V."/>
            <person name="Arun Jyothi P.V."/>
            <person name="Lalitha K.V."/>
            <person name="Joseph T.C."/>
        </authorList>
    </citation>
    <scope>NUCLEOTIDE SEQUENCE [LARGE SCALE GENOMIC DNA]</scope>
    <source>
        <strain evidence="1 3">Mfbjulcb8</strain>
    </source>
</reference>
<proteinExistence type="predicted"/>
<name>A0A6B4ETD0_CLOBO</name>
<evidence type="ECO:0000313" key="1">
    <source>
        <dbReference type="EMBL" id="AVQ37829.1"/>
    </source>
</evidence>
<evidence type="ECO:0000313" key="2">
    <source>
        <dbReference type="EMBL" id="NEZ93195.1"/>
    </source>
</evidence>
<reference evidence="2 4" key="2">
    <citation type="submission" date="2019-02" db="EMBL/GenBank/DDBJ databases">
        <title>Genome sequencing of Clostridium botulinum clinical isolates.</title>
        <authorList>
            <person name="Brunt J."/>
            <person name="Van Vliet A.H.M."/>
            <person name="Stringer S.C."/>
            <person name="Grant K.A."/>
            <person name="Carter A.C."/>
            <person name="Peck M.W."/>
        </authorList>
    </citation>
    <scope>NUCLEOTIDE SEQUENCE [LARGE SCALE GENOMIC DNA]</scope>
    <source>
        <strain evidence="2 4">H142660711</strain>
    </source>
</reference>
<organism evidence="2 4">
    <name type="scientific">Clostridium botulinum</name>
    <dbReference type="NCBI Taxonomy" id="1491"/>
    <lineage>
        <taxon>Bacteria</taxon>
        <taxon>Bacillati</taxon>
        <taxon>Bacillota</taxon>
        <taxon>Clostridia</taxon>
        <taxon>Eubacteriales</taxon>
        <taxon>Clostridiaceae</taxon>
        <taxon>Clostridium</taxon>
    </lineage>
</organism>
<dbReference type="OrthoDB" id="1920424at2"/>
<dbReference type="EMBL" id="CP027777">
    <property type="protein sequence ID" value="AVQ37829.1"/>
    <property type="molecule type" value="Genomic_DNA"/>
</dbReference>